<dbReference type="GO" id="GO:0005615">
    <property type="term" value="C:extracellular space"/>
    <property type="evidence" value="ECO:0007669"/>
    <property type="project" value="TreeGrafter"/>
</dbReference>
<sequence>FRLSSIFQVPESFSNEVMFLTVQVKGPTHEFTKRTTVLTKNKESLIFVQTDKPIYKPEQTDSSTVHSEPLQGSYKVVLWTETGRIVEHSFSVEEFVLPKFEVKVTVPEKITIMEEEMNVS</sequence>
<keyword evidence="3" id="KW-1185">Reference proteome</keyword>
<dbReference type="AlphaFoldDB" id="A0A1A6GYZ4"/>
<name>A0A1A6GYZ4_NEOLE</name>
<dbReference type="Proteomes" id="UP000092124">
    <property type="component" value="Unassembled WGS sequence"/>
</dbReference>
<dbReference type="GO" id="GO:0002020">
    <property type="term" value="F:protease binding"/>
    <property type="evidence" value="ECO:0007669"/>
    <property type="project" value="TreeGrafter"/>
</dbReference>
<accession>A0A1A6GYZ4</accession>
<dbReference type="Gene3D" id="2.60.40.1930">
    <property type="match status" value="2"/>
</dbReference>
<feature type="domain" description="Macroglobulin" evidence="1">
    <location>
        <begin position="94"/>
        <end position="119"/>
    </location>
</feature>
<dbReference type="PANTHER" id="PTHR11412">
    <property type="entry name" value="MACROGLOBULIN / COMPLEMENT"/>
    <property type="match status" value="1"/>
</dbReference>
<dbReference type="PANTHER" id="PTHR11412:SF165">
    <property type="entry name" value="ALPHA-2-MACROGLOBULIN"/>
    <property type="match status" value="1"/>
</dbReference>
<proteinExistence type="predicted"/>
<gene>
    <name evidence="2" type="ORF">A6R68_00250</name>
</gene>
<dbReference type="Pfam" id="PF17791">
    <property type="entry name" value="MG3"/>
    <property type="match status" value="1"/>
</dbReference>
<dbReference type="InterPro" id="IPR050473">
    <property type="entry name" value="A2M/Complement_sys"/>
</dbReference>
<dbReference type="EMBL" id="LZPO01063813">
    <property type="protein sequence ID" value="OBS71209.1"/>
    <property type="molecule type" value="Genomic_DNA"/>
</dbReference>
<evidence type="ECO:0000313" key="2">
    <source>
        <dbReference type="EMBL" id="OBS71209.1"/>
    </source>
</evidence>
<dbReference type="OrthoDB" id="9998011at2759"/>
<feature type="non-terminal residue" evidence="2">
    <location>
        <position position="120"/>
    </location>
</feature>
<dbReference type="GO" id="GO:0004866">
    <property type="term" value="F:endopeptidase inhibitor activity"/>
    <property type="evidence" value="ECO:0007669"/>
    <property type="project" value="TreeGrafter"/>
</dbReference>
<reference evidence="2 3" key="1">
    <citation type="submission" date="2016-06" db="EMBL/GenBank/DDBJ databases">
        <title>The Draft Genome Sequence and Annotation of the Desert Woodrat Neotoma lepida.</title>
        <authorList>
            <person name="Campbell M."/>
            <person name="Oakeson K.F."/>
            <person name="Yandell M."/>
            <person name="Halpert J.R."/>
            <person name="Dearing D."/>
        </authorList>
    </citation>
    <scope>NUCLEOTIDE SEQUENCE [LARGE SCALE GENOMIC DNA]</scope>
    <source>
        <strain evidence="2">417</strain>
        <tissue evidence="2">Liver</tissue>
    </source>
</reference>
<comment type="caution">
    <text evidence="2">The sequence shown here is derived from an EMBL/GenBank/DDBJ whole genome shotgun (WGS) entry which is preliminary data.</text>
</comment>
<evidence type="ECO:0000259" key="1">
    <source>
        <dbReference type="Pfam" id="PF17791"/>
    </source>
</evidence>
<organism evidence="2 3">
    <name type="scientific">Neotoma lepida</name>
    <name type="common">Desert woodrat</name>
    <dbReference type="NCBI Taxonomy" id="56216"/>
    <lineage>
        <taxon>Eukaryota</taxon>
        <taxon>Metazoa</taxon>
        <taxon>Chordata</taxon>
        <taxon>Craniata</taxon>
        <taxon>Vertebrata</taxon>
        <taxon>Euteleostomi</taxon>
        <taxon>Mammalia</taxon>
        <taxon>Eutheria</taxon>
        <taxon>Euarchontoglires</taxon>
        <taxon>Glires</taxon>
        <taxon>Rodentia</taxon>
        <taxon>Myomorpha</taxon>
        <taxon>Muroidea</taxon>
        <taxon>Cricetidae</taxon>
        <taxon>Neotominae</taxon>
        <taxon>Neotoma</taxon>
    </lineage>
</organism>
<evidence type="ECO:0000313" key="3">
    <source>
        <dbReference type="Proteomes" id="UP000092124"/>
    </source>
</evidence>
<protein>
    <recommendedName>
        <fullName evidence="1">Macroglobulin domain-containing protein</fullName>
    </recommendedName>
</protein>
<dbReference type="STRING" id="56216.A0A1A6GYZ4"/>
<dbReference type="InterPro" id="IPR041555">
    <property type="entry name" value="MG3"/>
</dbReference>
<feature type="non-terminal residue" evidence="2">
    <location>
        <position position="1"/>
    </location>
</feature>